<evidence type="ECO:0000256" key="2">
    <source>
        <dbReference type="SAM" id="MobiDB-lite"/>
    </source>
</evidence>
<feature type="compositionally biased region" description="Acidic residues" evidence="2">
    <location>
        <begin position="23"/>
        <end position="33"/>
    </location>
</feature>
<evidence type="ECO:0000313" key="4">
    <source>
        <dbReference type="EMBL" id="ODV66377.1"/>
    </source>
</evidence>
<dbReference type="InterPro" id="IPR038608">
    <property type="entry name" value="Csm1/Pcs1_C_sf"/>
</dbReference>
<dbReference type="EMBL" id="KV454542">
    <property type="protein sequence ID" value="ODV66377.1"/>
    <property type="molecule type" value="Genomic_DNA"/>
</dbReference>
<dbReference type="Gene3D" id="3.90.1150.80">
    <property type="match status" value="1"/>
</dbReference>
<feature type="compositionally biased region" description="Polar residues" evidence="2">
    <location>
        <begin position="1"/>
        <end position="10"/>
    </location>
</feature>
<feature type="region of interest" description="Disordered" evidence="2">
    <location>
        <begin position="1"/>
        <end position="80"/>
    </location>
</feature>
<keyword evidence="5" id="KW-1185">Reference proteome</keyword>
<feature type="domain" description="Monopolin complex subunit Csm1/Pcs1 C-terminal" evidence="3">
    <location>
        <begin position="237"/>
        <end position="304"/>
    </location>
</feature>
<feature type="coiled-coil region" evidence="1">
    <location>
        <begin position="135"/>
        <end position="162"/>
    </location>
</feature>
<organism evidence="4 5">
    <name type="scientific">Hyphopichia burtonii NRRL Y-1933</name>
    <dbReference type="NCBI Taxonomy" id="984485"/>
    <lineage>
        <taxon>Eukaryota</taxon>
        <taxon>Fungi</taxon>
        <taxon>Dikarya</taxon>
        <taxon>Ascomycota</taxon>
        <taxon>Saccharomycotina</taxon>
        <taxon>Pichiomycetes</taxon>
        <taxon>Debaryomycetaceae</taxon>
        <taxon>Hyphopichia</taxon>
    </lineage>
</organism>
<sequence length="318" mass="36605">MAKTRNNTGTKIRKTSRVQEAEAGIESEKETEEISTPQSSKSKKQIKKYPTPNNSSRPGSSKTRPTSRSSSDKVNTTPGKITKKLMKEGKKREITEAEIVKSKDVKGLIAIMNSLVNNEQDEIYDKFKKQNEEVISKDEEIIREMSEKIEQQQDTIEQLIGMIPKKNSNESILQLNETPLKGKKLGEEYPDLSYNNTAQTTYESPIRKKKNITNQFTNEPELINEDQLNKELKTISIILDMLELLTGLRIVNYEEDESKFYFDVKQVNTNEKLTIHIEYKLIIQKDFEIAAEVNYLPTFLNDLEDDNEERRSVTGLFL</sequence>
<evidence type="ECO:0000256" key="1">
    <source>
        <dbReference type="SAM" id="Coils"/>
    </source>
</evidence>
<dbReference type="RefSeq" id="XP_020075444.1">
    <property type="nucleotide sequence ID" value="XM_020219250.1"/>
</dbReference>
<dbReference type="InterPro" id="IPR020981">
    <property type="entry name" value="Csm1/Pcs1_C"/>
</dbReference>
<dbReference type="Proteomes" id="UP000095085">
    <property type="component" value="Unassembled WGS sequence"/>
</dbReference>
<dbReference type="OrthoDB" id="2431049at2759"/>
<dbReference type="GeneID" id="30993800"/>
<proteinExistence type="predicted"/>
<dbReference type="AlphaFoldDB" id="A0A1E4RGI1"/>
<name>A0A1E4RGI1_9ASCO</name>
<gene>
    <name evidence="4" type="ORF">HYPBUDRAFT_12084</name>
</gene>
<accession>A0A1E4RGI1</accession>
<protein>
    <recommendedName>
        <fullName evidence="3">Monopolin complex subunit Csm1/Pcs1 C-terminal domain-containing protein</fullName>
    </recommendedName>
</protein>
<dbReference type="STRING" id="984485.A0A1E4RGI1"/>
<dbReference type="Pfam" id="PF12539">
    <property type="entry name" value="Csm1"/>
    <property type="match status" value="1"/>
</dbReference>
<evidence type="ECO:0000313" key="5">
    <source>
        <dbReference type="Proteomes" id="UP000095085"/>
    </source>
</evidence>
<keyword evidence="1" id="KW-0175">Coiled coil</keyword>
<reference evidence="5" key="1">
    <citation type="submission" date="2016-05" db="EMBL/GenBank/DDBJ databases">
        <title>Comparative genomics of biotechnologically important yeasts.</title>
        <authorList>
            <consortium name="DOE Joint Genome Institute"/>
            <person name="Riley R."/>
            <person name="Haridas S."/>
            <person name="Wolfe K.H."/>
            <person name="Lopes M.R."/>
            <person name="Hittinger C.T."/>
            <person name="Goker M."/>
            <person name="Salamov A."/>
            <person name="Wisecaver J."/>
            <person name="Long T.M."/>
            <person name="Aerts A.L."/>
            <person name="Barry K."/>
            <person name="Choi C."/>
            <person name="Clum A."/>
            <person name="Coughlan A.Y."/>
            <person name="Deshpande S."/>
            <person name="Douglass A.P."/>
            <person name="Hanson S.J."/>
            <person name="Klenk H.-P."/>
            <person name="Labutti K."/>
            <person name="Lapidus A."/>
            <person name="Lindquist E."/>
            <person name="Lipzen A."/>
            <person name="Meier-Kolthoff J.P."/>
            <person name="Ohm R.A."/>
            <person name="Otillar R.P."/>
            <person name="Pangilinan J."/>
            <person name="Peng Y."/>
            <person name="Rokas A."/>
            <person name="Rosa C.A."/>
            <person name="Scheuner C."/>
            <person name="Sibirny A.A."/>
            <person name="Slot J.C."/>
            <person name="Stielow J.B."/>
            <person name="Sun H."/>
            <person name="Kurtzman C.P."/>
            <person name="Blackwell M."/>
            <person name="Grigoriev I.V."/>
            <person name="Jeffries T.W."/>
        </authorList>
    </citation>
    <scope>NUCLEOTIDE SEQUENCE [LARGE SCALE GENOMIC DNA]</scope>
    <source>
        <strain evidence="5">NRRL Y-1933</strain>
    </source>
</reference>
<feature type="compositionally biased region" description="Low complexity" evidence="2">
    <location>
        <begin position="48"/>
        <end position="69"/>
    </location>
</feature>
<evidence type="ECO:0000259" key="3">
    <source>
        <dbReference type="Pfam" id="PF12539"/>
    </source>
</evidence>